<feature type="transmembrane region" description="Helical" evidence="1">
    <location>
        <begin position="193"/>
        <end position="226"/>
    </location>
</feature>
<keyword evidence="1" id="KW-0812">Transmembrane</keyword>
<dbReference type="Proteomes" id="UP000607559">
    <property type="component" value="Unassembled WGS sequence"/>
</dbReference>
<feature type="transmembrane region" description="Helical" evidence="1">
    <location>
        <begin position="431"/>
        <end position="451"/>
    </location>
</feature>
<accession>A0A8J2XSD8</accession>
<keyword evidence="1" id="KW-1133">Transmembrane helix</keyword>
<reference evidence="2" key="1">
    <citation type="journal article" date="2014" name="Int. J. Syst. Evol. Microbiol.">
        <title>Complete genome sequence of Corynebacterium casei LMG S-19264T (=DSM 44701T), isolated from a smear-ripened cheese.</title>
        <authorList>
            <consortium name="US DOE Joint Genome Institute (JGI-PGF)"/>
            <person name="Walter F."/>
            <person name="Albersmeier A."/>
            <person name="Kalinowski J."/>
            <person name="Ruckert C."/>
        </authorList>
    </citation>
    <scope>NUCLEOTIDE SEQUENCE</scope>
    <source>
        <strain evidence="2">CGMCC 1.15448</strain>
    </source>
</reference>
<keyword evidence="3" id="KW-1185">Reference proteome</keyword>
<feature type="transmembrane region" description="Helical" evidence="1">
    <location>
        <begin position="409"/>
        <end position="425"/>
    </location>
</feature>
<comment type="caution">
    <text evidence="2">The sequence shown here is derived from an EMBL/GenBank/DDBJ whole genome shotgun (WGS) entry which is preliminary data.</text>
</comment>
<evidence type="ECO:0000313" key="2">
    <source>
        <dbReference type="EMBL" id="GGB08457.1"/>
    </source>
</evidence>
<feature type="transmembrane region" description="Helical" evidence="1">
    <location>
        <begin position="232"/>
        <end position="251"/>
    </location>
</feature>
<name>A0A8J2XSD8_9BACT</name>
<evidence type="ECO:0000313" key="3">
    <source>
        <dbReference type="Proteomes" id="UP000607559"/>
    </source>
</evidence>
<dbReference type="RefSeq" id="WP_188934030.1">
    <property type="nucleotide sequence ID" value="NZ_BMJC01000004.1"/>
</dbReference>
<sequence>MNNNRIAFVVVGLVFFLYYSYVTGLGFYESCSIGLLAYFFLDFLDNVGKRVVVLDIAVILALFTWLVMPVIFYQVYTKQDHLAFIFRHYMPIPADDYFSFAFPGTISMIIGFKLPLAKLQINQDPQAYKAKLQAFFKGKARIGFILIGISFAAGVLYRVVPASLNRPVNLLQQLSYVGVFYIFFSEHKHKNKILLAVLGLLAINSIIAGLFGELVFLVALFYILIALYLKKISFGVKLSVCLFGFICIFLIQNVKKTYRQETWSHGETNGSVGVFWDLVAEAATNPSVLLQKDRLYFTAVRMNQGWLIAETMYMVPARHEYAHGETIATSVLAAFIPRFLWPDKPEAGGKYNLMRFWGFYLRGYSENIGPIGEAYANFGRQGAIIFMFFYGLFFNGVLTYLLRRSEKRPSILCWIPFLFFYAVVVETDILTTVGSIVTSLIFMTIFSWLYYRIFHVRL</sequence>
<dbReference type="AlphaFoldDB" id="A0A8J2XSD8"/>
<evidence type="ECO:0008006" key="4">
    <source>
        <dbReference type="Google" id="ProtNLM"/>
    </source>
</evidence>
<evidence type="ECO:0000256" key="1">
    <source>
        <dbReference type="SAM" id="Phobius"/>
    </source>
</evidence>
<proteinExistence type="predicted"/>
<feature type="transmembrane region" description="Helical" evidence="1">
    <location>
        <begin position="6"/>
        <end position="39"/>
    </location>
</feature>
<protein>
    <recommendedName>
        <fullName evidence="4">Oligosaccharide repeat unit polymerase</fullName>
    </recommendedName>
</protein>
<organism evidence="2 3">
    <name type="scientific">Puia dinghuensis</name>
    <dbReference type="NCBI Taxonomy" id="1792502"/>
    <lineage>
        <taxon>Bacteria</taxon>
        <taxon>Pseudomonadati</taxon>
        <taxon>Bacteroidota</taxon>
        <taxon>Chitinophagia</taxon>
        <taxon>Chitinophagales</taxon>
        <taxon>Chitinophagaceae</taxon>
        <taxon>Puia</taxon>
    </lineage>
</organism>
<reference evidence="2" key="2">
    <citation type="submission" date="2020-09" db="EMBL/GenBank/DDBJ databases">
        <authorList>
            <person name="Sun Q."/>
            <person name="Zhou Y."/>
        </authorList>
    </citation>
    <scope>NUCLEOTIDE SEQUENCE</scope>
    <source>
        <strain evidence="2">CGMCC 1.15448</strain>
    </source>
</reference>
<dbReference type="EMBL" id="BMJC01000004">
    <property type="protein sequence ID" value="GGB08457.1"/>
    <property type="molecule type" value="Genomic_DNA"/>
</dbReference>
<feature type="transmembrane region" description="Helical" evidence="1">
    <location>
        <begin position="140"/>
        <end position="160"/>
    </location>
</feature>
<keyword evidence="1" id="KW-0472">Membrane</keyword>
<feature type="transmembrane region" description="Helical" evidence="1">
    <location>
        <begin position="383"/>
        <end position="402"/>
    </location>
</feature>
<feature type="transmembrane region" description="Helical" evidence="1">
    <location>
        <begin position="51"/>
        <end position="77"/>
    </location>
</feature>
<gene>
    <name evidence="2" type="ORF">GCM10011511_34910</name>
</gene>